<sequence length="89" mass="9949">MMARLFLSNFVSCVLTAIFLLLGVMNFILVHPVPGIFYILFACIFTPPFNTLLNHKTGWVIPLWIKIILGLVILWGTLAVGDLAEIYGL</sequence>
<reference evidence="2 3" key="1">
    <citation type="submission" date="2015-10" db="EMBL/GenBank/DDBJ databases">
        <title>Draft genome sequence of Salegentibacter salinarum KCTC 12975.</title>
        <authorList>
            <person name="Lin W."/>
            <person name="Zheng Q."/>
        </authorList>
    </citation>
    <scope>NUCLEOTIDE SEQUENCE [LARGE SCALE GENOMIC DNA]</scope>
    <source>
        <strain evidence="2 3">KCTC 12975</strain>
    </source>
</reference>
<name>A0A2N0U0J9_9FLAO</name>
<keyword evidence="1" id="KW-0472">Membrane</keyword>
<keyword evidence="1" id="KW-0812">Transmembrane</keyword>
<comment type="caution">
    <text evidence="2">The sequence shown here is derived from an EMBL/GenBank/DDBJ whole genome shotgun (WGS) entry which is preliminary data.</text>
</comment>
<feature type="transmembrane region" description="Helical" evidence="1">
    <location>
        <begin position="7"/>
        <end position="29"/>
    </location>
</feature>
<dbReference type="Proteomes" id="UP000232673">
    <property type="component" value="Unassembled WGS sequence"/>
</dbReference>
<dbReference type="AlphaFoldDB" id="A0A2N0U0J9"/>
<feature type="transmembrane region" description="Helical" evidence="1">
    <location>
        <begin position="60"/>
        <end position="80"/>
    </location>
</feature>
<organism evidence="2 3">
    <name type="scientific">Salegentibacter salinarum</name>
    <dbReference type="NCBI Taxonomy" id="447422"/>
    <lineage>
        <taxon>Bacteria</taxon>
        <taxon>Pseudomonadati</taxon>
        <taxon>Bacteroidota</taxon>
        <taxon>Flavobacteriia</taxon>
        <taxon>Flavobacteriales</taxon>
        <taxon>Flavobacteriaceae</taxon>
        <taxon>Salegentibacter</taxon>
    </lineage>
</organism>
<dbReference type="EMBL" id="LKTS01000005">
    <property type="protein sequence ID" value="PKD20408.1"/>
    <property type="molecule type" value="Genomic_DNA"/>
</dbReference>
<evidence type="ECO:0000313" key="3">
    <source>
        <dbReference type="Proteomes" id="UP000232673"/>
    </source>
</evidence>
<protein>
    <submittedName>
        <fullName evidence="2">Uncharacterized protein</fullName>
    </submittedName>
</protein>
<evidence type="ECO:0000256" key="1">
    <source>
        <dbReference type="SAM" id="Phobius"/>
    </source>
</evidence>
<proteinExistence type="predicted"/>
<dbReference type="STRING" id="447422.SAMN05660903_02868"/>
<keyword evidence="1" id="KW-1133">Transmembrane helix</keyword>
<evidence type="ECO:0000313" key="2">
    <source>
        <dbReference type="EMBL" id="PKD20408.1"/>
    </source>
</evidence>
<accession>A0A2N0U0J9</accession>
<keyword evidence="3" id="KW-1185">Reference proteome</keyword>
<dbReference type="OrthoDB" id="1453199at2"/>
<gene>
    <name evidence="2" type="ORF">APR41_14115</name>
</gene>
<dbReference type="RefSeq" id="WP_079713892.1">
    <property type="nucleotide sequence ID" value="NZ_FUZC01000012.1"/>
</dbReference>
<feature type="transmembrane region" description="Helical" evidence="1">
    <location>
        <begin position="35"/>
        <end position="53"/>
    </location>
</feature>